<feature type="compositionally biased region" description="Polar residues" evidence="1">
    <location>
        <begin position="197"/>
        <end position="209"/>
    </location>
</feature>
<sequence>MTCDRCSTEEGRGPSAIEQPWPNVVGTRHAFCTDIPLCRWRYVLGVGDDIVDGTMKWEWWMKTGRTGFAAMRSAFGVARRVGDAIWLCSRDSPVNFETSSSSLLTPFIFCSSLGFRASTTPSSGGYFSTESAMQCSGNLPRTPHSVLESGPPISKKSFLYQNHQPGRLASQHDALLVIGCDWHTQLSKLSQAQLSSIPTPQRTCPSSIRASDFPKDSASSLATP</sequence>
<accession>A0A6A6C9P8</accession>
<evidence type="ECO:0000256" key="1">
    <source>
        <dbReference type="SAM" id="MobiDB-lite"/>
    </source>
</evidence>
<feature type="region of interest" description="Disordered" evidence="1">
    <location>
        <begin position="197"/>
        <end position="224"/>
    </location>
</feature>
<dbReference type="EMBL" id="ML993611">
    <property type="protein sequence ID" value="KAF2162960.1"/>
    <property type="molecule type" value="Genomic_DNA"/>
</dbReference>
<evidence type="ECO:0000313" key="2">
    <source>
        <dbReference type="EMBL" id="KAF2162960.1"/>
    </source>
</evidence>
<protein>
    <submittedName>
        <fullName evidence="2">Uncharacterized protein</fullName>
    </submittedName>
</protein>
<dbReference type="RefSeq" id="XP_033663849.1">
    <property type="nucleotide sequence ID" value="XM_033813788.1"/>
</dbReference>
<dbReference type="AlphaFoldDB" id="A0A6A6C9P8"/>
<organism evidence="2 3">
    <name type="scientific">Zasmidium cellare ATCC 36951</name>
    <dbReference type="NCBI Taxonomy" id="1080233"/>
    <lineage>
        <taxon>Eukaryota</taxon>
        <taxon>Fungi</taxon>
        <taxon>Dikarya</taxon>
        <taxon>Ascomycota</taxon>
        <taxon>Pezizomycotina</taxon>
        <taxon>Dothideomycetes</taxon>
        <taxon>Dothideomycetidae</taxon>
        <taxon>Mycosphaerellales</taxon>
        <taxon>Mycosphaerellaceae</taxon>
        <taxon>Zasmidium</taxon>
    </lineage>
</organism>
<gene>
    <name evidence="2" type="ORF">M409DRAFT_57998</name>
</gene>
<reference evidence="2" key="1">
    <citation type="journal article" date="2020" name="Stud. Mycol.">
        <title>101 Dothideomycetes genomes: a test case for predicting lifestyles and emergence of pathogens.</title>
        <authorList>
            <person name="Haridas S."/>
            <person name="Albert R."/>
            <person name="Binder M."/>
            <person name="Bloem J."/>
            <person name="Labutti K."/>
            <person name="Salamov A."/>
            <person name="Andreopoulos B."/>
            <person name="Baker S."/>
            <person name="Barry K."/>
            <person name="Bills G."/>
            <person name="Bluhm B."/>
            <person name="Cannon C."/>
            <person name="Castanera R."/>
            <person name="Culley D."/>
            <person name="Daum C."/>
            <person name="Ezra D."/>
            <person name="Gonzalez J."/>
            <person name="Henrissat B."/>
            <person name="Kuo A."/>
            <person name="Liang C."/>
            <person name="Lipzen A."/>
            <person name="Lutzoni F."/>
            <person name="Magnuson J."/>
            <person name="Mondo S."/>
            <person name="Nolan M."/>
            <person name="Ohm R."/>
            <person name="Pangilinan J."/>
            <person name="Park H.-J."/>
            <person name="Ramirez L."/>
            <person name="Alfaro M."/>
            <person name="Sun H."/>
            <person name="Tritt A."/>
            <person name="Yoshinaga Y."/>
            <person name="Zwiers L.-H."/>
            <person name="Turgeon B."/>
            <person name="Goodwin S."/>
            <person name="Spatafora J."/>
            <person name="Crous P."/>
            <person name="Grigoriev I."/>
        </authorList>
    </citation>
    <scope>NUCLEOTIDE SEQUENCE</scope>
    <source>
        <strain evidence="2">ATCC 36951</strain>
    </source>
</reference>
<name>A0A6A6C9P8_ZASCE</name>
<dbReference type="Proteomes" id="UP000799537">
    <property type="component" value="Unassembled WGS sequence"/>
</dbReference>
<dbReference type="GeneID" id="54567060"/>
<evidence type="ECO:0000313" key="3">
    <source>
        <dbReference type="Proteomes" id="UP000799537"/>
    </source>
</evidence>
<keyword evidence="3" id="KW-1185">Reference proteome</keyword>
<proteinExistence type="predicted"/>